<keyword evidence="3 6" id="KW-0812">Transmembrane</keyword>
<evidence type="ECO:0000256" key="1">
    <source>
        <dbReference type="ARBA" id="ARBA00004141"/>
    </source>
</evidence>
<feature type="transmembrane region" description="Helical" evidence="6">
    <location>
        <begin position="179"/>
        <end position="202"/>
    </location>
</feature>
<evidence type="ECO:0000256" key="3">
    <source>
        <dbReference type="ARBA" id="ARBA00022692"/>
    </source>
</evidence>
<dbReference type="EMBL" id="CAUYUJ010015871">
    <property type="protein sequence ID" value="CAK0859169.1"/>
    <property type="molecule type" value="Genomic_DNA"/>
</dbReference>
<dbReference type="PANTHER" id="PTHR31585:SF51">
    <property type="entry name" value="TRANSPORTER, PUTATIVE-RELATED"/>
    <property type="match status" value="1"/>
</dbReference>
<feature type="transmembrane region" description="Helical" evidence="6">
    <location>
        <begin position="251"/>
        <end position="273"/>
    </location>
</feature>
<dbReference type="PANTHER" id="PTHR31585">
    <property type="entry name" value="FOLATE-BIOPTERIN TRANSPORTER 1, CHLOROPLASTIC"/>
    <property type="match status" value="1"/>
</dbReference>
<evidence type="ECO:0000256" key="6">
    <source>
        <dbReference type="SAM" id="Phobius"/>
    </source>
</evidence>
<evidence type="ECO:0000313" key="7">
    <source>
        <dbReference type="EMBL" id="CAK0859169.1"/>
    </source>
</evidence>
<organism evidence="7 8">
    <name type="scientific">Prorocentrum cordatum</name>
    <dbReference type="NCBI Taxonomy" id="2364126"/>
    <lineage>
        <taxon>Eukaryota</taxon>
        <taxon>Sar</taxon>
        <taxon>Alveolata</taxon>
        <taxon>Dinophyceae</taxon>
        <taxon>Prorocentrales</taxon>
        <taxon>Prorocentraceae</taxon>
        <taxon>Prorocentrum</taxon>
    </lineage>
</organism>
<comment type="subcellular location">
    <subcellularLocation>
        <location evidence="1">Membrane</location>
        <topology evidence="1">Multi-pass membrane protein</topology>
    </subcellularLocation>
</comment>
<feature type="transmembrane region" description="Helical" evidence="6">
    <location>
        <begin position="149"/>
        <end position="167"/>
    </location>
</feature>
<accession>A0ABN9UJG7</accession>
<evidence type="ECO:0000313" key="8">
    <source>
        <dbReference type="Proteomes" id="UP001189429"/>
    </source>
</evidence>
<keyword evidence="8" id="KW-1185">Reference proteome</keyword>
<feature type="transmembrane region" description="Helical" evidence="6">
    <location>
        <begin position="12"/>
        <end position="30"/>
    </location>
</feature>
<keyword evidence="2" id="KW-0813">Transport</keyword>
<gene>
    <name evidence="7" type="ORF">PCOR1329_LOCUS48606</name>
</gene>
<keyword evidence="5 6" id="KW-0472">Membrane</keyword>
<keyword evidence="4 6" id="KW-1133">Transmembrane helix</keyword>
<proteinExistence type="predicted"/>
<comment type="caution">
    <text evidence="7">The sequence shown here is derived from an EMBL/GenBank/DDBJ whole genome shotgun (WGS) entry which is preliminary data.</text>
</comment>
<evidence type="ECO:0000256" key="2">
    <source>
        <dbReference type="ARBA" id="ARBA00022448"/>
    </source>
</evidence>
<evidence type="ECO:0000256" key="5">
    <source>
        <dbReference type="ARBA" id="ARBA00023136"/>
    </source>
</evidence>
<dbReference type="Pfam" id="PF03092">
    <property type="entry name" value="BT1"/>
    <property type="match status" value="1"/>
</dbReference>
<feature type="transmembrane region" description="Helical" evidence="6">
    <location>
        <begin position="110"/>
        <end position="129"/>
    </location>
</feature>
<dbReference type="InterPro" id="IPR039309">
    <property type="entry name" value="BT1"/>
</dbReference>
<dbReference type="Proteomes" id="UP001189429">
    <property type="component" value="Unassembled WGS sequence"/>
</dbReference>
<sequence>MLPLLLLRMHMAVKFSYSVCCVAVLMYASYQALPRVVANCNMYMFCGSCLTVGVLILDLWYTASPLCVPGGPMFSQTYYLTFCVIAGSLAGLAGVWTFETYMTKWNARKAFWVTTLVKVVASLVDQVLINRWNLVVGLPDEYAFFLGNAVIREMVVMLDFMPVMVLIGKLCPKNIESTVFAVLAGFSNFGSNIGSVLGTILIEVLGVRIQDASVRDHTCFLPEAGWVNATANSCTYDLGDDGQELRADCEYSHLGVAVFIAQVICPLLSIPAYR</sequence>
<feature type="transmembrane region" description="Helical" evidence="6">
    <location>
        <begin position="78"/>
        <end position="98"/>
    </location>
</feature>
<protein>
    <submittedName>
        <fullName evidence="7">Uncharacterized protein</fullName>
    </submittedName>
</protein>
<feature type="transmembrane region" description="Helical" evidence="6">
    <location>
        <begin position="42"/>
        <end position="63"/>
    </location>
</feature>
<name>A0ABN9UJG7_9DINO</name>
<reference evidence="7" key="1">
    <citation type="submission" date="2023-10" db="EMBL/GenBank/DDBJ databases">
        <authorList>
            <person name="Chen Y."/>
            <person name="Shah S."/>
            <person name="Dougan E. K."/>
            <person name="Thang M."/>
            <person name="Chan C."/>
        </authorList>
    </citation>
    <scope>NUCLEOTIDE SEQUENCE [LARGE SCALE GENOMIC DNA]</scope>
</reference>
<evidence type="ECO:0000256" key="4">
    <source>
        <dbReference type="ARBA" id="ARBA00022989"/>
    </source>
</evidence>